<dbReference type="EMBL" id="JAPDDR010000006">
    <property type="protein sequence ID" value="MCW1914490.1"/>
    <property type="molecule type" value="Genomic_DNA"/>
</dbReference>
<dbReference type="PROSITE" id="PS00018">
    <property type="entry name" value="EF_HAND_1"/>
    <property type="match status" value="2"/>
</dbReference>
<dbReference type="SMART" id="SM00054">
    <property type="entry name" value="EFh"/>
    <property type="match status" value="3"/>
</dbReference>
<dbReference type="PANTHER" id="PTHR10827:SF85">
    <property type="entry name" value="CALCIUM-BINDING PROTEIN"/>
    <property type="match status" value="1"/>
</dbReference>
<dbReference type="Gene3D" id="1.10.238.10">
    <property type="entry name" value="EF-hand"/>
    <property type="match status" value="2"/>
</dbReference>
<feature type="domain" description="EF-hand" evidence="3">
    <location>
        <begin position="60"/>
        <end position="95"/>
    </location>
</feature>
<evidence type="ECO:0000313" key="5">
    <source>
        <dbReference type="Proteomes" id="UP001165653"/>
    </source>
</evidence>
<evidence type="ECO:0000256" key="1">
    <source>
        <dbReference type="SAM" id="MobiDB-lite"/>
    </source>
</evidence>
<proteinExistence type="predicted"/>
<organism evidence="4 5">
    <name type="scientific">Luteolibacter rhizosphaerae</name>
    <dbReference type="NCBI Taxonomy" id="2989719"/>
    <lineage>
        <taxon>Bacteria</taxon>
        <taxon>Pseudomonadati</taxon>
        <taxon>Verrucomicrobiota</taxon>
        <taxon>Verrucomicrobiia</taxon>
        <taxon>Verrucomicrobiales</taxon>
        <taxon>Verrucomicrobiaceae</taxon>
        <taxon>Luteolibacter</taxon>
    </lineage>
</organism>
<gene>
    <name evidence="4" type="ORF">OJ996_12955</name>
</gene>
<name>A0ABT3G3S3_9BACT</name>
<feature type="region of interest" description="Disordered" evidence="1">
    <location>
        <begin position="200"/>
        <end position="231"/>
    </location>
</feature>
<accession>A0ABT3G3S3</accession>
<dbReference type="InterPro" id="IPR011992">
    <property type="entry name" value="EF-hand-dom_pair"/>
</dbReference>
<dbReference type="Proteomes" id="UP001165653">
    <property type="component" value="Unassembled WGS sequence"/>
</dbReference>
<dbReference type="SUPFAM" id="SSF47473">
    <property type="entry name" value="EF-hand"/>
    <property type="match status" value="2"/>
</dbReference>
<evidence type="ECO:0000256" key="2">
    <source>
        <dbReference type="SAM" id="SignalP"/>
    </source>
</evidence>
<dbReference type="RefSeq" id="WP_264514021.1">
    <property type="nucleotide sequence ID" value="NZ_JAPDDR010000006.1"/>
</dbReference>
<sequence>MKTSSPSTRIALSCAGLFLALPAFGGAVVGTLQAEFNAADADTSGSLSELEFSTAYSEGLSRGQLKKQFKSADSDKSKSISLSEYLAFRSAAILKDKNADPALRFEVADLNIDGFLSLEEFVVLVPGKRPLIEVRKRHLMADASDDDQVTLEEYTDYVESPQPDTSGIPFRKFDLADLDSNDELTVDEFAGAYPPAVKPQVIDKKFDGQDDNGDELLTRDEWNPGGGPASS</sequence>
<dbReference type="InterPro" id="IPR018247">
    <property type="entry name" value="EF_Hand_1_Ca_BS"/>
</dbReference>
<feature type="signal peptide" evidence="2">
    <location>
        <begin position="1"/>
        <end position="25"/>
    </location>
</feature>
<comment type="caution">
    <text evidence="4">The sequence shown here is derived from an EMBL/GenBank/DDBJ whole genome shotgun (WGS) entry which is preliminary data.</text>
</comment>
<evidence type="ECO:0000313" key="4">
    <source>
        <dbReference type="EMBL" id="MCW1914490.1"/>
    </source>
</evidence>
<feature type="chain" id="PRO_5046114211" evidence="2">
    <location>
        <begin position="26"/>
        <end position="231"/>
    </location>
</feature>
<reference evidence="4" key="1">
    <citation type="submission" date="2022-10" db="EMBL/GenBank/DDBJ databases">
        <title>Luteolibacter sp. GHJ8, whole genome shotgun sequencing project.</title>
        <authorList>
            <person name="Zhao G."/>
            <person name="Shen L."/>
        </authorList>
    </citation>
    <scope>NUCLEOTIDE SEQUENCE</scope>
    <source>
        <strain evidence="4">GHJ8</strain>
    </source>
</reference>
<dbReference type="PROSITE" id="PS50222">
    <property type="entry name" value="EF_HAND_2"/>
    <property type="match status" value="1"/>
</dbReference>
<protein>
    <submittedName>
        <fullName evidence="4">EF-hand domain-containing protein</fullName>
    </submittedName>
</protein>
<dbReference type="Pfam" id="PF13202">
    <property type="entry name" value="EF-hand_5"/>
    <property type="match status" value="2"/>
</dbReference>
<keyword evidence="5" id="KW-1185">Reference proteome</keyword>
<evidence type="ECO:0000259" key="3">
    <source>
        <dbReference type="PROSITE" id="PS50222"/>
    </source>
</evidence>
<keyword evidence="2" id="KW-0732">Signal</keyword>
<dbReference type="PANTHER" id="PTHR10827">
    <property type="entry name" value="RETICULOCALBIN"/>
    <property type="match status" value="1"/>
</dbReference>
<dbReference type="InterPro" id="IPR002048">
    <property type="entry name" value="EF_hand_dom"/>
</dbReference>